<name>A0A4Q2DM84_9AGAR</name>
<gene>
    <name evidence="1" type="ORF">EST38_g4594</name>
</gene>
<comment type="caution">
    <text evidence="1">The sequence shown here is derived from an EMBL/GenBank/DDBJ whole genome shotgun (WGS) entry which is preliminary data.</text>
</comment>
<dbReference type="EMBL" id="SDEE01000114">
    <property type="protein sequence ID" value="RXW21260.1"/>
    <property type="molecule type" value="Genomic_DNA"/>
</dbReference>
<sequence length="277" mass="32089">MRLDAAPQGRETADHVVTQLERIYRDSAGLELEQLLDRHRHNARQEDYRQVKARLAQCYRTLREDHQYMDDALTVSVAESVKLLDEAQARDEALDSNTIQSIFMQSASMVHGKEDNVERHRNFSERKTKLFNFKGRSSEPIEAVCHEIEGWFNELIQDEKVLKFTELKVLSGVKDIVARHGVFQEKRDSLREVFLDIGVFVIPDKETPLLRQVYSIQLTAWATCKTSLGFIEKNRNGIIGEYRSCAYKPNRELIDGLSQNTRDEAKRKLREFLSCDA</sequence>
<protein>
    <submittedName>
        <fullName evidence="1">Uncharacterized protein</fullName>
    </submittedName>
</protein>
<keyword evidence="2" id="KW-1185">Reference proteome</keyword>
<dbReference type="OrthoDB" id="2735833at2759"/>
<evidence type="ECO:0000313" key="1">
    <source>
        <dbReference type="EMBL" id="RXW21260.1"/>
    </source>
</evidence>
<accession>A0A4Q2DM84</accession>
<reference evidence="1 2" key="1">
    <citation type="submission" date="2019-01" db="EMBL/GenBank/DDBJ databases">
        <title>Draft genome sequence of Psathyrella aberdarensis IHI B618.</title>
        <authorList>
            <person name="Buettner E."/>
            <person name="Kellner H."/>
        </authorList>
    </citation>
    <scope>NUCLEOTIDE SEQUENCE [LARGE SCALE GENOMIC DNA]</scope>
    <source>
        <strain evidence="1 2">IHI B618</strain>
    </source>
</reference>
<dbReference type="AlphaFoldDB" id="A0A4Q2DM84"/>
<organism evidence="1 2">
    <name type="scientific">Candolleomyces aberdarensis</name>
    <dbReference type="NCBI Taxonomy" id="2316362"/>
    <lineage>
        <taxon>Eukaryota</taxon>
        <taxon>Fungi</taxon>
        <taxon>Dikarya</taxon>
        <taxon>Basidiomycota</taxon>
        <taxon>Agaricomycotina</taxon>
        <taxon>Agaricomycetes</taxon>
        <taxon>Agaricomycetidae</taxon>
        <taxon>Agaricales</taxon>
        <taxon>Agaricineae</taxon>
        <taxon>Psathyrellaceae</taxon>
        <taxon>Candolleomyces</taxon>
    </lineage>
</organism>
<dbReference type="Proteomes" id="UP000290288">
    <property type="component" value="Unassembled WGS sequence"/>
</dbReference>
<proteinExistence type="predicted"/>
<evidence type="ECO:0000313" key="2">
    <source>
        <dbReference type="Proteomes" id="UP000290288"/>
    </source>
</evidence>